<protein>
    <recommendedName>
        <fullName evidence="5">6-bladed beta-propeller</fullName>
    </recommendedName>
</protein>
<organism evidence="3 4">
    <name type="scientific">Carboxylicivirga marina</name>
    <dbReference type="NCBI Taxonomy" id="2800988"/>
    <lineage>
        <taxon>Bacteria</taxon>
        <taxon>Pseudomonadati</taxon>
        <taxon>Bacteroidota</taxon>
        <taxon>Bacteroidia</taxon>
        <taxon>Marinilabiliales</taxon>
        <taxon>Marinilabiliaceae</taxon>
        <taxon>Carboxylicivirga</taxon>
    </lineage>
</organism>
<proteinExistence type="predicted"/>
<dbReference type="SUPFAM" id="SSF101898">
    <property type="entry name" value="NHL repeat"/>
    <property type="match status" value="1"/>
</dbReference>
<evidence type="ECO:0008006" key="5">
    <source>
        <dbReference type="Google" id="ProtNLM"/>
    </source>
</evidence>
<dbReference type="InterPro" id="IPR050952">
    <property type="entry name" value="TRIM-NHL_E3_ligases"/>
</dbReference>
<dbReference type="EMBL" id="JAENRR010000001">
    <property type="protein sequence ID" value="MBK3515888.1"/>
    <property type="molecule type" value="Genomic_DNA"/>
</dbReference>
<feature type="repeat" description="NHL" evidence="2">
    <location>
        <begin position="284"/>
        <end position="327"/>
    </location>
</feature>
<dbReference type="Pfam" id="PF17170">
    <property type="entry name" value="DUF5128"/>
    <property type="match status" value="1"/>
</dbReference>
<feature type="repeat" description="NHL" evidence="2">
    <location>
        <begin position="190"/>
        <end position="233"/>
    </location>
</feature>
<evidence type="ECO:0000256" key="2">
    <source>
        <dbReference type="PROSITE-ProRule" id="PRU00504"/>
    </source>
</evidence>
<gene>
    <name evidence="3" type="ORF">JIV24_00950</name>
</gene>
<dbReference type="Gene3D" id="2.120.10.30">
    <property type="entry name" value="TolB, C-terminal domain"/>
    <property type="match status" value="2"/>
</dbReference>
<sequence length="337" mass="38359">MVVLKYIVAVMFLVGSCQLFLGQEQVEIIDESSGFIEYVEVIPECQVTKEFKFSFKSLLHLLTGKEPQRLYRPVSVFLDKNQQLKVLDQSYQGIIRYAEGEFKPWKVKSKIALTSLVDMCQYPDEAVLMTDSYHNQVFLYNEKDRLLKVFSDTILNKPTGIVCDVDRELVYVSETGAHRIAVFDFEGNLIKRIGCRGLGDLQFNYPTFLDVDKDGVLYVVDSMNFRIQQISPGGVFISSFGENGDATGSFARPKGIALDSYGHIYVADALFNAVQVFDKNGDLLYYFGNKGTDIGEFMMPMGVYITDMNRIYVTDYLNARIQVYQLNNELIKSLVFN</sequence>
<dbReference type="InterPro" id="IPR001258">
    <property type="entry name" value="NHL_repeat"/>
</dbReference>
<dbReference type="Pfam" id="PF01436">
    <property type="entry name" value="NHL"/>
    <property type="match status" value="1"/>
</dbReference>
<reference evidence="3 4" key="1">
    <citation type="submission" date="2021-01" db="EMBL/GenBank/DDBJ databases">
        <title>Carboxyliciviraga sp.nov., isolated from coastal sediments.</title>
        <authorList>
            <person name="Lu D."/>
            <person name="Zhang T."/>
        </authorList>
    </citation>
    <scope>NUCLEOTIDE SEQUENCE [LARGE SCALE GENOMIC DNA]</scope>
    <source>
        <strain evidence="3 4">N1Y132</strain>
    </source>
</reference>
<evidence type="ECO:0000313" key="4">
    <source>
        <dbReference type="Proteomes" id="UP000605676"/>
    </source>
</evidence>
<dbReference type="PROSITE" id="PS51257">
    <property type="entry name" value="PROKAR_LIPOPROTEIN"/>
    <property type="match status" value="1"/>
</dbReference>
<feature type="repeat" description="NHL" evidence="2">
    <location>
        <begin position="237"/>
        <end position="280"/>
    </location>
</feature>
<keyword evidence="1" id="KW-0677">Repeat</keyword>
<evidence type="ECO:0000313" key="3">
    <source>
        <dbReference type="EMBL" id="MBK3515888.1"/>
    </source>
</evidence>
<accession>A0ABS1HDZ1</accession>
<keyword evidence="4" id="KW-1185">Reference proteome</keyword>
<dbReference type="PANTHER" id="PTHR24104">
    <property type="entry name" value="E3 UBIQUITIN-PROTEIN LIGASE NHLRC1-RELATED"/>
    <property type="match status" value="1"/>
</dbReference>
<dbReference type="RefSeq" id="WP_200463112.1">
    <property type="nucleotide sequence ID" value="NZ_JAENRR010000001.1"/>
</dbReference>
<dbReference type="Proteomes" id="UP000605676">
    <property type="component" value="Unassembled WGS sequence"/>
</dbReference>
<name>A0ABS1HDZ1_9BACT</name>
<dbReference type="PROSITE" id="PS51125">
    <property type="entry name" value="NHL"/>
    <property type="match status" value="3"/>
</dbReference>
<comment type="caution">
    <text evidence="3">The sequence shown here is derived from an EMBL/GenBank/DDBJ whole genome shotgun (WGS) entry which is preliminary data.</text>
</comment>
<evidence type="ECO:0000256" key="1">
    <source>
        <dbReference type="ARBA" id="ARBA00022737"/>
    </source>
</evidence>
<dbReference type="PANTHER" id="PTHR24104:SF25">
    <property type="entry name" value="PROTEIN LIN-41"/>
    <property type="match status" value="1"/>
</dbReference>
<dbReference type="InterPro" id="IPR011042">
    <property type="entry name" value="6-blade_b-propeller_TolB-like"/>
</dbReference>